<gene>
    <name evidence="6" type="ORF">QQX98_011215</name>
</gene>
<dbReference type="Proteomes" id="UP001498476">
    <property type="component" value="Unassembled WGS sequence"/>
</dbReference>
<evidence type="ECO:0000256" key="5">
    <source>
        <dbReference type="SAM" id="Phobius"/>
    </source>
</evidence>
<evidence type="ECO:0000256" key="4">
    <source>
        <dbReference type="ARBA" id="ARBA00023136"/>
    </source>
</evidence>
<dbReference type="PANTHER" id="PTHR48022">
    <property type="entry name" value="PLASTIDIC GLUCOSE TRANSPORTER 4"/>
    <property type="match status" value="1"/>
</dbReference>
<proteinExistence type="predicted"/>
<comment type="caution">
    <text evidence="6">The sequence shown here is derived from an EMBL/GenBank/DDBJ whole genome shotgun (WGS) entry which is preliminary data.</text>
</comment>
<dbReference type="SUPFAM" id="SSF103473">
    <property type="entry name" value="MFS general substrate transporter"/>
    <property type="match status" value="1"/>
</dbReference>
<comment type="subcellular location">
    <subcellularLocation>
        <location evidence="1">Membrane</location>
        <topology evidence="1">Multi-pass membrane protein</topology>
    </subcellularLocation>
</comment>
<organism evidence="6 7">
    <name type="scientific">Neonectria punicea</name>
    <dbReference type="NCBI Taxonomy" id="979145"/>
    <lineage>
        <taxon>Eukaryota</taxon>
        <taxon>Fungi</taxon>
        <taxon>Dikarya</taxon>
        <taxon>Ascomycota</taxon>
        <taxon>Pezizomycotina</taxon>
        <taxon>Sordariomycetes</taxon>
        <taxon>Hypocreomycetidae</taxon>
        <taxon>Hypocreales</taxon>
        <taxon>Nectriaceae</taxon>
        <taxon>Neonectria</taxon>
    </lineage>
</organism>
<sequence>MDSYSLPKQTVSLMNSLPLIGKFLGSVIVGPIIEKMGHRKTMAFTCAIQIIGPIIQVASKHPAQFIVGRFMVYTAVVPTFQSEIAPGALRGFFVGSIQLCLTTGSLIAGIVNESMSKRTNDAGWQIATGLQDLPAVMILAGLWFTPNWPRWLVFNDRSEEALKVLRSVRRKQDVDVGRPELEIAAMREEGQVGKREKGPWRDLFNAKNRRRTGIACAIMSFQQLTGVTFSSSYGPTFYRSVGLADMAFVYAVINNATSVVTAMMAMVFLDTFGRRTLVLHGGWSQGAFLVSIAALGHVKNPSVHESNGIVSGMQLYTCILHMTLGPGAYITAAEVGTQALREKTMAVSTALNVVAGHVAWEEIDQLFEANIPAWRFGAFETEGLSHDLTAMEKGKPGQKALHVEEFEGTGNMGLGSKTAD</sequence>
<reference evidence="6 7" key="1">
    <citation type="journal article" date="2025" name="Microbiol. Resour. Announc.">
        <title>Draft genome sequences for Neonectria magnoliae and Neonectria punicea, canker pathogens of Liriodendron tulipifera and Acer saccharum in West Virginia.</title>
        <authorList>
            <person name="Petronek H.M."/>
            <person name="Kasson M.T."/>
            <person name="Metheny A.M."/>
            <person name="Stauder C.M."/>
            <person name="Lovett B."/>
            <person name="Lynch S.C."/>
            <person name="Garnas J.R."/>
            <person name="Kasson L.R."/>
            <person name="Stajich J.E."/>
        </authorList>
    </citation>
    <scope>NUCLEOTIDE SEQUENCE [LARGE SCALE GENOMIC DNA]</scope>
    <source>
        <strain evidence="6 7">NRRL 64653</strain>
    </source>
</reference>
<protein>
    <recommendedName>
        <fullName evidence="8">Major facilitator superfamily (MFS) profile domain-containing protein</fullName>
    </recommendedName>
</protein>
<dbReference type="InterPro" id="IPR050360">
    <property type="entry name" value="MFS_Sugar_Transporters"/>
</dbReference>
<keyword evidence="2 5" id="KW-0812">Transmembrane</keyword>
<feature type="transmembrane region" description="Helical" evidence="5">
    <location>
        <begin position="247"/>
        <end position="269"/>
    </location>
</feature>
<evidence type="ECO:0000256" key="2">
    <source>
        <dbReference type="ARBA" id="ARBA00022692"/>
    </source>
</evidence>
<name>A0ABR1GM74_9HYPO</name>
<dbReference type="PANTHER" id="PTHR48022:SF2">
    <property type="entry name" value="PLASTIDIC GLUCOSE TRANSPORTER 4"/>
    <property type="match status" value="1"/>
</dbReference>
<dbReference type="Pfam" id="PF00083">
    <property type="entry name" value="Sugar_tr"/>
    <property type="match status" value="1"/>
</dbReference>
<dbReference type="EMBL" id="JAZAVJ010000267">
    <property type="protein sequence ID" value="KAK7403015.1"/>
    <property type="molecule type" value="Genomic_DNA"/>
</dbReference>
<keyword evidence="4 5" id="KW-0472">Membrane</keyword>
<evidence type="ECO:0000313" key="6">
    <source>
        <dbReference type="EMBL" id="KAK7403015.1"/>
    </source>
</evidence>
<dbReference type="InterPro" id="IPR036259">
    <property type="entry name" value="MFS_trans_sf"/>
</dbReference>
<keyword evidence="3 5" id="KW-1133">Transmembrane helix</keyword>
<dbReference type="Gene3D" id="1.20.1250.20">
    <property type="entry name" value="MFS general substrate transporter like domains"/>
    <property type="match status" value="1"/>
</dbReference>
<feature type="transmembrane region" description="Helical" evidence="5">
    <location>
        <begin position="12"/>
        <end position="33"/>
    </location>
</feature>
<accession>A0ABR1GM74</accession>
<keyword evidence="7" id="KW-1185">Reference proteome</keyword>
<feature type="transmembrane region" description="Helical" evidence="5">
    <location>
        <begin position="214"/>
        <end position="235"/>
    </location>
</feature>
<evidence type="ECO:0000256" key="3">
    <source>
        <dbReference type="ARBA" id="ARBA00022989"/>
    </source>
</evidence>
<evidence type="ECO:0000256" key="1">
    <source>
        <dbReference type="ARBA" id="ARBA00004141"/>
    </source>
</evidence>
<evidence type="ECO:0008006" key="8">
    <source>
        <dbReference type="Google" id="ProtNLM"/>
    </source>
</evidence>
<dbReference type="InterPro" id="IPR005828">
    <property type="entry name" value="MFS_sugar_transport-like"/>
</dbReference>
<evidence type="ECO:0000313" key="7">
    <source>
        <dbReference type="Proteomes" id="UP001498476"/>
    </source>
</evidence>